<dbReference type="PANTHER" id="PTHR44846">
    <property type="entry name" value="MANNOSYL-D-GLYCERATE TRANSPORT/METABOLISM SYSTEM REPRESSOR MNGR-RELATED"/>
    <property type="match status" value="1"/>
</dbReference>
<dbReference type="SMART" id="SM00866">
    <property type="entry name" value="UTRA"/>
    <property type="match status" value="1"/>
</dbReference>
<evidence type="ECO:0000259" key="5">
    <source>
        <dbReference type="PROSITE" id="PS50949"/>
    </source>
</evidence>
<keyword evidence="3" id="KW-0804">Transcription</keyword>
<dbReference type="Pfam" id="PF00392">
    <property type="entry name" value="GntR"/>
    <property type="match status" value="1"/>
</dbReference>
<evidence type="ECO:0000256" key="4">
    <source>
        <dbReference type="SAM" id="MobiDB-lite"/>
    </source>
</evidence>
<dbReference type="OrthoDB" id="9800645at2"/>
<dbReference type="AlphaFoldDB" id="A0A3N2QVI9"/>
<reference evidence="6 7" key="1">
    <citation type="submission" date="2018-10" db="EMBL/GenBank/DDBJ databases">
        <title>Histidinibacterium lentulum gen. nov., sp. nov., a marine bacterium from the culture broth of Picochlorum sp. 122.</title>
        <authorList>
            <person name="Wang G."/>
        </authorList>
    </citation>
    <scope>NUCLEOTIDE SEQUENCE [LARGE SCALE GENOMIC DNA]</scope>
    <source>
        <strain evidence="6 7">B17</strain>
    </source>
</reference>
<dbReference type="GO" id="GO:0045892">
    <property type="term" value="P:negative regulation of DNA-templated transcription"/>
    <property type="evidence" value="ECO:0007669"/>
    <property type="project" value="TreeGrafter"/>
</dbReference>
<dbReference type="RefSeq" id="WP_123643227.1">
    <property type="nucleotide sequence ID" value="NZ_ML119088.1"/>
</dbReference>
<dbReference type="EMBL" id="RDRB01000008">
    <property type="protein sequence ID" value="ROT99045.1"/>
    <property type="molecule type" value="Genomic_DNA"/>
</dbReference>
<name>A0A3N2QVI9_9RHOB</name>
<dbReference type="CDD" id="cd07377">
    <property type="entry name" value="WHTH_GntR"/>
    <property type="match status" value="1"/>
</dbReference>
<evidence type="ECO:0000313" key="7">
    <source>
        <dbReference type="Proteomes" id="UP000268016"/>
    </source>
</evidence>
<accession>A0A3N2QVI9</accession>
<dbReference type="PRINTS" id="PR00035">
    <property type="entry name" value="HTHGNTR"/>
</dbReference>
<evidence type="ECO:0000313" key="6">
    <source>
        <dbReference type="EMBL" id="ROT99045.1"/>
    </source>
</evidence>
<proteinExistence type="predicted"/>
<dbReference type="Gene3D" id="1.10.10.10">
    <property type="entry name" value="Winged helix-like DNA-binding domain superfamily/Winged helix DNA-binding domain"/>
    <property type="match status" value="1"/>
</dbReference>
<evidence type="ECO:0000256" key="2">
    <source>
        <dbReference type="ARBA" id="ARBA00023125"/>
    </source>
</evidence>
<dbReference type="GO" id="GO:0003677">
    <property type="term" value="F:DNA binding"/>
    <property type="evidence" value="ECO:0007669"/>
    <property type="project" value="UniProtKB-KW"/>
</dbReference>
<protein>
    <submittedName>
        <fullName evidence="6">GntR family transcriptional regulator</fullName>
    </submittedName>
</protein>
<keyword evidence="2" id="KW-0238">DNA-binding</keyword>
<gene>
    <name evidence="6" type="ORF">EAT49_15610</name>
</gene>
<dbReference type="Proteomes" id="UP000268016">
    <property type="component" value="Unassembled WGS sequence"/>
</dbReference>
<dbReference type="Pfam" id="PF07702">
    <property type="entry name" value="UTRA"/>
    <property type="match status" value="1"/>
</dbReference>
<evidence type="ECO:0000256" key="1">
    <source>
        <dbReference type="ARBA" id="ARBA00023015"/>
    </source>
</evidence>
<comment type="caution">
    <text evidence="6">The sequence shown here is derived from an EMBL/GenBank/DDBJ whole genome shotgun (WGS) entry which is preliminary data.</text>
</comment>
<dbReference type="InterPro" id="IPR011663">
    <property type="entry name" value="UTRA"/>
</dbReference>
<dbReference type="InterPro" id="IPR050679">
    <property type="entry name" value="Bact_HTH_transcr_reg"/>
</dbReference>
<feature type="domain" description="HTH gntR-type" evidence="5">
    <location>
        <begin position="13"/>
        <end position="80"/>
    </location>
</feature>
<dbReference type="PANTHER" id="PTHR44846:SF1">
    <property type="entry name" value="MANNOSYL-D-GLYCERATE TRANSPORT_METABOLISM SYSTEM REPRESSOR MNGR-RELATED"/>
    <property type="match status" value="1"/>
</dbReference>
<dbReference type="GO" id="GO:0003700">
    <property type="term" value="F:DNA-binding transcription factor activity"/>
    <property type="evidence" value="ECO:0007669"/>
    <property type="project" value="InterPro"/>
</dbReference>
<keyword evidence="1" id="KW-0805">Transcription regulation</keyword>
<dbReference type="InterPro" id="IPR000524">
    <property type="entry name" value="Tscrpt_reg_HTH_GntR"/>
</dbReference>
<dbReference type="InterPro" id="IPR028978">
    <property type="entry name" value="Chorismate_lyase_/UTRA_dom_sf"/>
</dbReference>
<feature type="region of interest" description="Disordered" evidence="4">
    <location>
        <begin position="253"/>
        <end position="295"/>
    </location>
</feature>
<dbReference type="SUPFAM" id="SSF64288">
    <property type="entry name" value="Chorismate lyase-like"/>
    <property type="match status" value="1"/>
</dbReference>
<dbReference type="PROSITE" id="PS50949">
    <property type="entry name" value="HTH_GNTR"/>
    <property type="match status" value="1"/>
</dbReference>
<evidence type="ECO:0000256" key="3">
    <source>
        <dbReference type="ARBA" id="ARBA00023163"/>
    </source>
</evidence>
<keyword evidence="7" id="KW-1185">Reference proteome</keyword>
<organism evidence="6 7">
    <name type="scientific">Histidinibacterium lentulum</name>
    <dbReference type="NCBI Taxonomy" id="2480588"/>
    <lineage>
        <taxon>Bacteria</taxon>
        <taxon>Pseudomonadati</taxon>
        <taxon>Pseudomonadota</taxon>
        <taxon>Alphaproteobacteria</taxon>
        <taxon>Rhodobacterales</taxon>
        <taxon>Paracoccaceae</taxon>
        <taxon>Histidinibacterium</taxon>
    </lineage>
</organism>
<dbReference type="SUPFAM" id="SSF46785">
    <property type="entry name" value="Winged helix' DNA-binding domain"/>
    <property type="match status" value="1"/>
</dbReference>
<dbReference type="InterPro" id="IPR036388">
    <property type="entry name" value="WH-like_DNA-bd_sf"/>
</dbReference>
<dbReference type="InterPro" id="IPR036390">
    <property type="entry name" value="WH_DNA-bd_sf"/>
</dbReference>
<sequence>MLDLPQLREGAPTPLWLQLKHALRDHITFHLSPGARIPSETELCRHYGLARMTVRQAITALVNEGLVGRQQGRGSFVLPTRLAIPPSTGAHFLDDGFEAGDDLKVQVVDTALAVPPRWISTRLGLAEEERAHKVRVTLSRQADVLASRTLYVPEHVAPSLQEAELTEPIHRILEDRFGLELATAEETMRMIHADQLRATTLRIAPETPLILLERMVFVETGEPVEYARTYYRAEHYRFEHKLARPAGDDAAEVAANGRRHHVGAPDAAGGADPDPELSGEAGDGTHGAASARRRA</sequence>
<dbReference type="SMART" id="SM00345">
    <property type="entry name" value="HTH_GNTR"/>
    <property type="match status" value="1"/>
</dbReference>
<dbReference type="Gene3D" id="3.40.1410.10">
    <property type="entry name" value="Chorismate lyase-like"/>
    <property type="match status" value="1"/>
</dbReference>